<organism evidence="2">
    <name type="scientific">bioreactor metagenome</name>
    <dbReference type="NCBI Taxonomy" id="1076179"/>
    <lineage>
        <taxon>unclassified sequences</taxon>
        <taxon>metagenomes</taxon>
        <taxon>ecological metagenomes</taxon>
    </lineage>
</organism>
<name>A0A645FHT0_9ZZZZ</name>
<comment type="caution">
    <text evidence="2">The sequence shown here is derived from an EMBL/GenBank/DDBJ whole genome shotgun (WGS) entry which is preliminary data.</text>
</comment>
<feature type="region of interest" description="Disordered" evidence="1">
    <location>
        <begin position="158"/>
        <end position="195"/>
    </location>
</feature>
<evidence type="ECO:0000256" key="1">
    <source>
        <dbReference type="SAM" id="MobiDB-lite"/>
    </source>
</evidence>
<reference evidence="2" key="1">
    <citation type="submission" date="2019-08" db="EMBL/GenBank/DDBJ databases">
        <authorList>
            <person name="Kucharzyk K."/>
            <person name="Murdoch R.W."/>
            <person name="Higgins S."/>
            <person name="Loffler F."/>
        </authorList>
    </citation>
    <scope>NUCLEOTIDE SEQUENCE</scope>
</reference>
<dbReference type="AlphaFoldDB" id="A0A645FHT0"/>
<sequence>MTLRRCTAAVVLSTVLAFGLQGGANAATVTTSNVTASVGDVSVSSSKTSLSGDSIRFAQVLSSSYNRTVHAQDVMRLRADFDFGFGDISLIYATSVYSGRDIDEISRLRHKNMGWGEIAKLYGVKVKDLKKGNYDVVHAARERGVDVTYIEINDDDGYYRDRDNNHNRDDRDDKKDNRKNNKHDDKHDKGNGHKK</sequence>
<proteinExistence type="predicted"/>
<gene>
    <name evidence="2" type="ORF">SDC9_161284</name>
</gene>
<evidence type="ECO:0000313" key="2">
    <source>
        <dbReference type="EMBL" id="MPN13958.1"/>
    </source>
</evidence>
<accession>A0A645FHT0</accession>
<dbReference type="EMBL" id="VSSQ01060528">
    <property type="protein sequence ID" value="MPN13958.1"/>
    <property type="molecule type" value="Genomic_DNA"/>
</dbReference>
<protein>
    <submittedName>
        <fullName evidence="2">Uncharacterized protein</fullName>
    </submittedName>
</protein>